<comment type="caution">
    <text evidence="2">The sequence shown here is derived from an EMBL/GenBank/DDBJ whole genome shotgun (WGS) entry which is preliminary data.</text>
</comment>
<keyword evidence="1" id="KW-0812">Transmembrane</keyword>
<feature type="transmembrane region" description="Helical" evidence="1">
    <location>
        <begin position="47"/>
        <end position="64"/>
    </location>
</feature>
<feature type="transmembrane region" description="Helical" evidence="1">
    <location>
        <begin position="21"/>
        <end position="41"/>
    </location>
</feature>
<reference evidence="2 3" key="1">
    <citation type="submission" date="2015-09" db="EMBL/GenBank/DDBJ databases">
        <title>Whole genome shotgun sequence assembly of Aphanizomenon flos-aquae UKL13.</title>
        <authorList>
            <person name="Driscoll C."/>
        </authorList>
    </citation>
    <scope>NUCLEOTIDE SEQUENCE [LARGE SCALE GENOMIC DNA]</scope>
    <source>
        <strain evidence="2">MDT13</strain>
    </source>
</reference>
<evidence type="ECO:0000313" key="3">
    <source>
        <dbReference type="Proteomes" id="UP000092382"/>
    </source>
</evidence>
<dbReference type="AlphaFoldDB" id="A0A1B7VMN4"/>
<name>A0A1B7VMN4_APHFL</name>
<sequence length="105" mass="11963">MRIWNFWINTLISSIEYHPPRFVELLMLMLAIPMLIISIIIPDKPYIILGLSFVIGASTSILVREAMCYNGENYTFLIEGRITQFAALLLLGISIYGFADLIHTL</sequence>
<dbReference type="Proteomes" id="UP000092382">
    <property type="component" value="Unassembled WGS sequence"/>
</dbReference>
<feature type="transmembrane region" description="Helical" evidence="1">
    <location>
        <begin position="85"/>
        <end position="103"/>
    </location>
</feature>
<keyword evidence="1" id="KW-1133">Transmembrane helix</keyword>
<keyword evidence="1" id="KW-0472">Membrane</keyword>
<organism evidence="2 3">
    <name type="scientific">Aphanizomenon flos-aquae LD13</name>
    <dbReference type="NCBI Taxonomy" id="1710894"/>
    <lineage>
        <taxon>Bacteria</taxon>
        <taxon>Bacillati</taxon>
        <taxon>Cyanobacteriota</taxon>
        <taxon>Cyanophyceae</taxon>
        <taxon>Nostocales</taxon>
        <taxon>Aphanizomenonaceae</taxon>
        <taxon>Aphanizomenon</taxon>
    </lineage>
</organism>
<protein>
    <submittedName>
        <fullName evidence="2">Uncharacterized protein</fullName>
    </submittedName>
</protein>
<proteinExistence type="predicted"/>
<dbReference type="EMBL" id="LJOY01000069">
    <property type="protein sequence ID" value="OBQ21327.1"/>
    <property type="molecule type" value="Genomic_DNA"/>
</dbReference>
<gene>
    <name evidence="2" type="ORF">AN481_16450</name>
</gene>
<evidence type="ECO:0000313" key="2">
    <source>
        <dbReference type="EMBL" id="OBQ21327.1"/>
    </source>
</evidence>
<dbReference type="PATRIC" id="fig|1710894.3.peg.1882"/>
<dbReference type="STRING" id="1803587.GCA_001593825_03549"/>
<evidence type="ECO:0000256" key="1">
    <source>
        <dbReference type="SAM" id="Phobius"/>
    </source>
</evidence>
<accession>A0A1B7VMN4</accession>